<dbReference type="GO" id="GO:0008239">
    <property type="term" value="F:dipeptidyl-peptidase activity"/>
    <property type="evidence" value="ECO:0007669"/>
    <property type="project" value="UniProtKB-EC"/>
</dbReference>
<dbReference type="Proteomes" id="UP000533598">
    <property type="component" value="Unassembled WGS sequence"/>
</dbReference>
<dbReference type="EC" id="3.4.14.11" evidence="5"/>
<dbReference type="NCBIfam" id="TIGR00976">
    <property type="entry name" value="CocE_NonD"/>
    <property type="match status" value="1"/>
</dbReference>
<feature type="domain" description="Xaa-Pro dipeptidyl-peptidase C-terminal" evidence="4">
    <location>
        <begin position="360"/>
        <end position="614"/>
    </location>
</feature>
<evidence type="ECO:0000259" key="4">
    <source>
        <dbReference type="SMART" id="SM00939"/>
    </source>
</evidence>
<dbReference type="SUPFAM" id="SSF49785">
    <property type="entry name" value="Galactose-binding domain-like"/>
    <property type="match status" value="1"/>
</dbReference>
<dbReference type="InterPro" id="IPR029058">
    <property type="entry name" value="AB_hydrolase_fold"/>
</dbReference>
<dbReference type="SUPFAM" id="SSF53474">
    <property type="entry name" value="alpha/beta-Hydrolases"/>
    <property type="match status" value="1"/>
</dbReference>
<keyword evidence="1 5" id="KW-0378">Hydrolase</keyword>
<dbReference type="InterPro" id="IPR005674">
    <property type="entry name" value="CocE/Ser_esterase"/>
</dbReference>
<proteinExistence type="predicted"/>
<dbReference type="Pfam" id="PF08530">
    <property type="entry name" value="PepX_C"/>
    <property type="match status" value="1"/>
</dbReference>
<feature type="chain" id="PRO_5030676748" evidence="3">
    <location>
        <begin position="30"/>
        <end position="626"/>
    </location>
</feature>
<keyword evidence="6" id="KW-1185">Reference proteome</keyword>
<accession>A0A7W7CIN2</accession>
<evidence type="ECO:0000256" key="1">
    <source>
        <dbReference type="ARBA" id="ARBA00022801"/>
    </source>
</evidence>
<dbReference type="SMART" id="SM00939">
    <property type="entry name" value="PepX_C"/>
    <property type="match status" value="1"/>
</dbReference>
<evidence type="ECO:0000256" key="2">
    <source>
        <dbReference type="SAM" id="MobiDB-lite"/>
    </source>
</evidence>
<dbReference type="InterPro" id="IPR013736">
    <property type="entry name" value="Xaa-Pro_dipept_C"/>
</dbReference>
<dbReference type="Gene3D" id="2.60.120.260">
    <property type="entry name" value="Galactose-binding domain-like"/>
    <property type="match status" value="1"/>
</dbReference>
<dbReference type="EMBL" id="JACHMH010000001">
    <property type="protein sequence ID" value="MBB4681925.1"/>
    <property type="molecule type" value="Genomic_DNA"/>
</dbReference>
<dbReference type="RefSeq" id="WP_185008852.1">
    <property type="nucleotide sequence ID" value="NZ_BAAAUI010000034.1"/>
</dbReference>
<sequence length="626" mass="66863">MRPARTTLTLLTAVTAAFAGTLAVLPANAAPAPAGMSVVADETQPIYSHAEAIRETVYIESTIDSDGDGKLDRIAADVMRPKETNTAGLKSPVVMEASPYYRGTTARERAVDADRQIPGTAPRGFGRWYDEFFVPRGYAVVEVEMQGTSRSAGCPTTGGKEDTASIVASIDWLNGRTKAYYADGKPAVASWSTGKVGMLGVSYNGTLPNAVATAGIEGLKTIVPIAAISSWYDYTRDQGIGYSGGWDRRYPEYLANYVISADAKTKCAARVKALGDNAGDDTFDYTPFWQERDYRPSAANIKASVFVVHGQEDWNVKPGHYSKLWYELVKNNTPRKIWLHRGAHLDPIGFRQAEWQRVMHKWMDHWLVGVQNGIMNEPQADIQRPNGAWETHSAWPQAGTANAKLHFGPATAGAVGSLNKTAATGTQSFTNNSSQTETTAVSTPETAKANRLAYLTAPLAKNTTLSGTAKLDVTVTPDSASTPLTAVLVDYGPATTTTLSDKTPEQLLTESCEAADLALRTGCAAPPLESQAAVTYQVVTKGSIDVKNHASLQRGTALTPGTAYRVRFELHPKDYVFPAGHRIGVVLVANLSSYVSVDAAARGVRVSLAASSVDLPLVGGNTALGG</sequence>
<protein>
    <submittedName>
        <fullName evidence="5">X-Pro dipeptidyl-peptidase</fullName>
        <ecNumber evidence="5">3.4.14.11</ecNumber>
    </submittedName>
</protein>
<feature type="region of interest" description="Disordered" evidence="2">
    <location>
        <begin position="426"/>
        <end position="445"/>
    </location>
</feature>
<gene>
    <name evidence="5" type="ORF">HNR67_008043</name>
</gene>
<comment type="caution">
    <text evidence="5">The sequence shown here is derived from an EMBL/GenBank/DDBJ whole genome shotgun (WGS) entry which is preliminary data.</text>
</comment>
<organism evidence="5 6">
    <name type="scientific">Crossiella cryophila</name>
    <dbReference type="NCBI Taxonomy" id="43355"/>
    <lineage>
        <taxon>Bacteria</taxon>
        <taxon>Bacillati</taxon>
        <taxon>Actinomycetota</taxon>
        <taxon>Actinomycetes</taxon>
        <taxon>Pseudonocardiales</taxon>
        <taxon>Pseudonocardiaceae</taxon>
        <taxon>Crossiella</taxon>
    </lineage>
</organism>
<dbReference type="InterPro" id="IPR008979">
    <property type="entry name" value="Galactose-bd-like_sf"/>
</dbReference>
<reference evidence="5 6" key="1">
    <citation type="submission" date="2020-08" db="EMBL/GenBank/DDBJ databases">
        <title>Sequencing the genomes of 1000 actinobacteria strains.</title>
        <authorList>
            <person name="Klenk H.-P."/>
        </authorList>
    </citation>
    <scope>NUCLEOTIDE SEQUENCE [LARGE SCALE GENOMIC DNA]</scope>
    <source>
        <strain evidence="5 6">DSM 44230</strain>
    </source>
</reference>
<feature type="signal peptide" evidence="3">
    <location>
        <begin position="1"/>
        <end position="29"/>
    </location>
</feature>
<dbReference type="Pfam" id="PF02129">
    <property type="entry name" value="Peptidase_S15"/>
    <property type="match status" value="1"/>
</dbReference>
<evidence type="ECO:0000256" key="3">
    <source>
        <dbReference type="SAM" id="SignalP"/>
    </source>
</evidence>
<dbReference type="NCBIfam" id="NF003780">
    <property type="entry name" value="PRK05371.1-1"/>
    <property type="match status" value="1"/>
</dbReference>
<dbReference type="Gene3D" id="3.40.50.1820">
    <property type="entry name" value="alpha/beta hydrolase"/>
    <property type="match status" value="1"/>
</dbReference>
<dbReference type="InterPro" id="IPR000383">
    <property type="entry name" value="Xaa-Pro-like_dom"/>
</dbReference>
<dbReference type="Gene3D" id="1.10.246.70">
    <property type="match status" value="1"/>
</dbReference>
<name>A0A7W7CIN2_9PSEU</name>
<evidence type="ECO:0000313" key="6">
    <source>
        <dbReference type="Proteomes" id="UP000533598"/>
    </source>
</evidence>
<evidence type="ECO:0000313" key="5">
    <source>
        <dbReference type="EMBL" id="MBB4681925.1"/>
    </source>
</evidence>
<keyword evidence="3" id="KW-0732">Signal</keyword>
<dbReference type="AlphaFoldDB" id="A0A7W7CIN2"/>